<dbReference type="GO" id="GO:0071846">
    <property type="term" value="P:actin filament debranching"/>
    <property type="evidence" value="ECO:0007669"/>
    <property type="project" value="InterPro"/>
</dbReference>
<dbReference type="SMART" id="SM00102">
    <property type="entry name" value="ADF"/>
    <property type="match status" value="1"/>
</dbReference>
<organism evidence="5 6">
    <name type="scientific">Anaeramoeba ignava</name>
    <name type="common">Anaerobic marine amoeba</name>
    <dbReference type="NCBI Taxonomy" id="1746090"/>
    <lineage>
        <taxon>Eukaryota</taxon>
        <taxon>Metamonada</taxon>
        <taxon>Anaeramoebidae</taxon>
        <taxon>Anaeramoeba</taxon>
    </lineage>
</organism>
<dbReference type="GO" id="GO:0030864">
    <property type="term" value="C:cortical actin cytoskeleton"/>
    <property type="evidence" value="ECO:0007669"/>
    <property type="project" value="TreeGrafter"/>
</dbReference>
<reference evidence="5" key="1">
    <citation type="submission" date="2022-10" db="EMBL/GenBank/DDBJ databases">
        <title>Novel sulphate-reducing endosymbionts in the free-living metamonad Anaeramoeba.</title>
        <authorList>
            <person name="Jerlstrom-Hultqvist J."/>
            <person name="Cepicka I."/>
            <person name="Gallot-Lavallee L."/>
            <person name="Salas-Leiva D."/>
            <person name="Curtis B.A."/>
            <person name="Zahonova K."/>
            <person name="Pipaliya S."/>
            <person name="Dacks J."/>
            <person name="Roger A.J."/>
        </authorList>
    </citation>
    <scope>NUCLEOTIDE SEQUENCE</scope>
    <source>
        <strain evidence="5">BMAN</strain>
    </source>
</reference>
<dbReference type="GO" id="GO:0003779">
    <property type="term" value="F:actin binding"/>
    <property type="evidence" value="ECO:0007669"/>
    <property type="project" value="InterPro"/>
</dbReference>
<dbReference type="PANTHER" id="PTHR11249:SF2">
    <property type="entry name" value="GLIA MATURATION FACTOR"/>
    <property type="match status" value="1"/>
</dbReference>
<protein>
    <recommendedName>
        <fullName evidence="3">ADF-H domain-containing protein</fullName>
    </recommendedName>
</protein>
<accession>A0A9Q0RAB0</accession>
<dbReference type="Proteomes" id="UP001149090">
    <property type="component" value="Unassembled WGS sequence"/>
</dbReference>
<dbReference type="Gene3D" id="3.40.20.10">
    <property type="entry name" value="Severin"/>
    <property type="match status" value="1"/>
</dbReference>
<dbReference type="PROSITE" id="PS51263">
    <property type="entry name" value="ADF_H"/>
    <property type="match status" value="1"/>
</dbReference>
<dbReference type="GO" id="GO:0071933">
    <property type="term" value="F:Arp2/3 complex binding"/>
    <property type="evidence" value="ECO:0007669"/>
    <property type="project" value="InterPro"/>
</dbReference>
<evidence type="ECO:0000256" key="2">
    <source>
        <dbReference type="PIRNR" id="PIRNR001788"/>
    </source>
</evidence>
<feature type="domain" description="ADF-H" evidence="3">
    <location>
        <begin position="4"/>
        <end position="141"/>
    </location>
</feature>
<dbReference type="PIRSF" id="PIRSF001788">
    <property type="entry name" value="GMF-beta"/>
    <property type="match status" value="1"/>
</dbReference>
<dbReference type="GO" id="GO:0034316">
    <property type="term" value="P:negative regulation of Arp2/3 complex-mediated actin nucleation"/>
    <property type="evidence" value="ECO:0007669"/>
    <property type="project" value="TreeGrafter"/>
</dbReference>
<dbReference type="OMA" id="EWKMLYA"/>
<evidence type="ECO:0000313" key="4">
    <source>
        <dbReference type="EMBL" id="KAJ5067971.1"/>
    </source>
</evidence>
<dbReference type="EMBL" id="JAPDFW010000123">
    <property type="protein sequence ID" value="KAJ5067971.1"/>
    <property type="molecule type" value="Genomic_DNA"/>
</dbReference>
<evidence type="ECO:0000256" key="1">
    <source>
        <dbReference type="ARBA" id="ARBA00010055"/>
    </source>
</evidence>
<dbReference type="InterPro" id="IPR011171">
    <property type="entry name" value="GMF"/>
</dbReference>
<evidence type="ECO:0000313" key="6">
    <source>
        <dbReference type="Proteomes" id="UP001149090"/>
    </source>
</evidence>
<evidence type="ECO:0000259" key="3">
    <source>
        <dbReference type="PROSITE" id="PS51263"/>
    </source>
</evidence>
<dbReference type="SUPFAM" id="SSF55753">
    <property type="entry name" value="Actin depolymerizing proteins"/>
    <property type="match status" value="1"/>
</dbReference>
<sequence>MSFGICELSEDFRDQYKTLSFGKQEINTALILKIDMKTKEVIVDKKLSETTIEEIAEELPSAAPRYIVYSYKHVHDVSDAYSRFSIPIIFIFYCPPGLNTYTNMIYTSTKITIMDEIKSVHVYDVQETSVLTSDWLKEKLKGYR</sequence>
<dbReference type="InterPro" id="IPR029006">
    <property type="entry name" value="ADF-H/Gelsolin-like_dom_sf"/>
</dbReference>
<gene>
    <name evidence="5" type="ORF">M0811_09340</name>
    <name evidence="4" type="ORF">M0811_12778</name>
</gene>
<evidence type="ECO:0000313" key="5">
    <source>
        <dbReference type="EMBL" id="KAJ5072894.1"/>
    </source>
</evidence>
<keyword evidence="6" id="KW-1185">Reference proteome</keyword>
<dbReference type="InterPro" id="IPR002108">
    <property type="entry name" value="ADF-H"/>
</dbReference>
<dbReference type="AlphaFoldDB" id="A0A9Q0RAB0"/>
<name>A0A9Q0RAB0_ANAIG</name>
<comment type="similarity">
    <text evidence="1 2">Belongs to the actin-binding proteins ADF family. GMF subfamily.</text>
</comment>
<dbReference type="PANTHER" id="PTHR11249">
    <property type="entry name" value="GLIAL FACTOR NATURATION FACTOR"/>
    <property type="match status" value="1"/>
</dbReference>
<dbReference type="Pfam" id="PF00241">
    <property type="entry name" value="Cofilin_ADF"/>
    <property type="match status" value="1"/>
</dbReference>
<dbReference type="OrthoDB" id="3919494at2759"/>
<dbReference type="EMBL" id="JAPDFW010000079">
    <property type="protein sequence ID" value="KAJ5072894.1"/>
    <property type="molecule type" value="Genomic_DNA"/>
</dbReference>
<proteinExistence type="inferred from homology"/>
<comment type="caution">
    <text evidence="5">The sequence shown here is derived from an EMBL/GenBank/DDBJ whole genome shotgun (WGS) entry which is preliminary data.</text>
</comment>